<keyword evidence="9" id="KW-0443">Lipid metabolism</keyword>
<dbReference type="AlphaFoldDB" id="I0AGZ2"/>
<dbReference type="InterPro" id="IPR005067">
    <property type="entry name" value="Fatty_acid_desaturase-2"/>
</dbReference>
<dbReference type="Pfam" id="PF03405">
    <property type="entry name" value="FA_desaturase_2"/>
    <property type="match status" value="1"/>
</dbReference>
<evidence type="ECO:0000256" key="7">
    <source>
        <dbReference type="ARBA" id="ARBA00023002"/>
    </source>
</evidence>
<keyword evidence="5 11" id="KW-0479">Metal-binding</keyword>
<evidence type="ECO:0000256" key="3">
    <source>
        <dbReference type="ARBA" id="ARBA00011738"/>
    </source>
</evidence>
<dbReference type="Proteomes" id="UP000007394">
    <property type="component" value="Chromosome"/>
</dbReference>
<feature type="binding site" evidence="11">
    <location>
        <position position="119"/>
    </location>
    <ligand>
        <name>Fe cation</name>
        <dbReference type="ChEBI" id="CHEBI:24875"/>
        <label>1</label>
    </ligand>
</feature>
<keyword evidence="4" id="KW-0444">Lipid biosynthesis</keyword>
<dbReference type="GO" id="GO:0005829">
    <property type="term" value="C:cytosol"/>
    <property type="evidence" value="ECO:0007669"/>
    <property type="project" value="TreeGrafter"/>
</dbReference>
<evidence type="ECO:0000256" key="2">
    <source>
        <dbReference type="ARBA" id="ARBA00008749"/>
    </source>
</evidence>
<dbReference type="PATRIC" id="fig|945713.3.peg.537"/>
<protein>
    <submittedName>
        <fullName evidence="12">Putative fatty-acid desaturase</fullName>
    </submittedName>
</protein>
<evidence type="ECO:0000256" key="5">
    <source>
        <dbReference type="ARBA" id="ARBA00022723"/>
    </source>
</evidence>
<dbReference type="eggNOG" id="COG0208">
    <property type="taxonomic scope" value="Bacteria"/>
</dbReference>
<dbReference type="GO" id="GO:0006633">
    <property type="term" value="P:fatty acid biosynthetic process"/>
    <property type="evidence" value="ECO:0007669"/>
    <property type="project" value="UniProtKB-KW"/>
</dbReference>
<dbReference type="GO" id="GO:0046872">
    <property type="term" value="F:metal ion binding"/>
    <property type="evidence" value="ECO:0007669"/>
    <property type="project" value="UniProtKB-KW"/>
</dbReference>
<dbReference type="PIRSF" id="PIRSF000346">
    <property type="entry name" value="Dlt9_acylACP_des"/>
    <property type="match status" value="1"/>
</dbReference>
<dbReference type="GO" id="GO:0045300">
    <property type="term" value="F:stearoyl-[ACP] desaturase activity"/>
    <property type="evidence" value="ECO:0007669"/>
    <property type="project" value="InterPro"/>
</dbReference>
<feature type="binding site" evidence="11">
    <location>
        <position position="88"/>
    </location>
    <ligand>
        <name>Fe cation</name>
        <dbReference type="ChEBI" id="CHEBI:24875"/>
        <label>1</label>
    </ligand>
</feature>
<dbReference type="PANTHER" id="PTHR31155">
    <property type="entry name" value="ACYL- ACYL-CARRIER-PROTEIN DESATURASE-RELATED"/>
    <property type="match status" value="1"/>
</dbReference>
<keyword evidence="13" id="KW-1185">Reference proteome</keyword>
<feature type="binding site" evidence="11">
    <location>
        <position position="172"/>
    </location>
    <ligand>
        <name>Fe cation</name>
        <dbReference type="ChEBI" id="CHEBI:24875"/>
        <label>2</label>
    </ligand>
</feature>
<evidence type="ECO:0000256" key="6">
    <source>
        <dbReference type="ARBA" id="ARBA00022832"/>
    </source>
</evidence>
<keyword evidence="6" id="KW-0276">Fatty acid metabolism</keyword>
<dbReference type="KEGG" id="ial:IALB_0537"/>
<feature type="binding site" evidence="11">
    <location>
        <position position="204"/>
    </location>
    <ligand>
        <name>Fe cation</name>
        <dbReference type="ChEBI" id="CHEBI:24875"/>
        <label>1</label>
    </ligand>
</feature>
<evidence type="ECO:0000256" key="10">
    <source>
        <dbReference type="ARBA" id="ARBA00023160"/>
    </source>
</evidence>
<dbReference type="EMBL" id="CP003418">
    <property type="protein sequence ID" value="AFH48249.1"/>
    <property type="molecule type" value="Genomic_DNA"/>
</dbReference>
<comment type="similarity">
    <text evidence="2">Belongs to the fatty acid desaturase type 2 family.</text>
</comment>
<feature type="binding site" evidence="11">
    <location>
        <position position="119"/>
    </location>
    <ligand>
        <name>Fe cation</name>
        <dbReference type="ChEBI" id="CHEBI:24875"/>
        <label>2</label>
    </ligand>
</feature>
<organism evidence="12 13">
    <name type="scientific">Ignavibacterium album (strain DSM 19864 / JCM 16511 / NBRC 101810 / Mat9-16)</name>
    <dbReference type="NCBI Taxonomy" id="945713"/>
    <lineage>
        <taxon>Bacteria</taxon>
        <taxon>Pseudomonadati</taxon>
        <taxon>Ignavibacteriota</taxon>
        <taxon>Ignavibacteria</taxon>
        <taxon>Ignavibacteriales</taxon>
        <taxon>Ignavibacteriaceae</taxon>
        <taxon>Ignavibacterium</taxon>
    </lineage>
</organism>
<dbReference type="OrthoDB" id="9772881at2"/>
<dbReference type="CDD" id="cd01050">
    <property type="entry name" value="Acyl_ACP_Desat"/>
    <property type="match status" value="1"/>
</dbReference>
<feature type="binding site" evidence="11">
    <location>
        <position position="207"/>
    </location>
    <ligand>
        <name>Fe cation</name>
        <dbReference type="ChEBI" id="CHEBI:24875"/>
        <label>2</label>
    </ligand>
</feature>
<evidence type="ECO:0000313" key="13">
    <source>
        <dbReference type="Proteomes" id="UP000007394"/>
    </source>
</evidence>
<evidence type="ECO:0000256" key="8">
    <source>
        <dbReference type="ARBA" id="ARBA00023004"/>
    </source>
</evidence>
<proteinExistence type="inferred from homology"/>
<sequence length="331" mass="38652">MEILINGKNAEVNELKSKTEVLSYLESKVKQWMEQHIAKRKLWFSSDFLPVDEKNSDDQNKIVDGLRERAKGIKDSARVAVALNLLTEEGLPHFHRLIAHHLGPDSFWSKWNNMWTAEEDRHGNILRDYARDSRLFRFKEVEMMQFYYQEAGFNPDWDKDPYKVFVYTTLQERATQFSHKNTGKLVGEDEPLLNGILSNIAADEAKHFTFYRNVFKEVLNLDPNRAMVSASEIMPAIDMPGLSMPNFREMADVVRRVGIYGPRDYKNIVEEAIKFWEIELITGLNEAAKKAQEKILAIPKRLEKVAEYVEKRTESKTFSFDFIYNRILAFE</sequence>
<reference evidence="12 13" key="1">
    <citation type="journal article" date="2012" name="Front. Microbiol.">
        <title>Complete genome of Ignavibacterium album, a metabolically versatile, flagellated, facultative anaerobe from the phylum Chlorobi.</title>
        <authorList>
            <person name="Liu Z."/>
            <person name="Frigaard N.-U."/>
            <person name="Vogl K."/>
            <person name="Iino T."/>
            <person name="Ohkuma M."/>
            <person name="Overmann J."/>
            <person name="Bryant D.A."/>
        </authorList>
    </citation>
    <scope>NUCLEOTIDE SEQUENCE [LARGE SCALE GENOMIC DNA]</scope>
    <source>
        <strain evidence="13">DSM 19864 / JCM 16511 / NBRC 101810 / Mat9-16</strain>
    </source>
</reference>
<dbReference type="STRING" id="945713.IALB_0537"/>
<gene>
    <name evidence="12" type="ordered locus">IALB_0537</name>
</gene>
<keyword evidence="7" id="KW-0560">Oxidoreductase</keyword>
<evidence type="ECO:0000256" key="4">
    <source>
        <dbReference type="ARBA" id="ARBA00022516"/>
    </source>
</evidence>
<keyword evidence="10" id="KW-0275">Fatty acid biosynthesis</keyword>
<feature type="binding site" evidence="11">
    <location>
        <position position="204"/>
    </location>
    <ligand>
        <name>Fe cation</name>
        <dbReference type="ChEBI" id="CHEBI:24875"/>
        <label>2</label>
    </ligand>
</feature>
<comment type="subunit">
    <text evidence="3">Homodimer.</text>
</comment>
<comment type="cofactor">
    <cofactor evidence="11">
        <name>Fe cation</name>
        <dbReference type="ChEBI" id="CHEBI:24875"/>
    </cofactor>
    <text evidence="11">Binds 2 iron ions per subunit.</text>
</comment>
<accession>I0AGZ2</accession>
<dbReference type="HOGENOM" id="CLU_034505_0_0_10"/>
<evidence type="ECO:0000256" key="9">
    <source>
        <dbReference type="ARBA" id="ARBA00023098"/>
    </source>
</evidence>
<evidence type="ECO:0000256" key="11">
    <source>
        <dbReference type="PIRSR" id="PIRSR000346-1"/>
    </source>
</evidence>
<dbReference type="InterPro" id="IPR012348">
    <property type="entry name" value="RNR-like"/>
</dbReference>
<feature type="binding site" evidence="11">
    <location>
        <position position="122"/>
    </location>
    <ligand>
        <name>Fe cation</name>
        <dbReference type="ChEBI" id="CHEBI:24875"/>
        <label>1</label>
    </ligand>
</feature>
<dbReference type="SUPFAM" id="SSF47240">
    <property type="entry name" value="Ferritin-like"/>
    <property type="match status" value="1"/>
</dbReference>
<dbReference type="RefSeq" id="WP_014559407.1">
    <property type="nucleotide sequence ID" value="NC_017464.1"/>
</dbReference>
<dbReference type="PANTHER" id="PTHR31155:SF9">
    <property type="entry name" value="STEAROYL-[ACYL-CARRIER-PROTEIN] 9-DESATURASE 7, CHLOROPLASTIC"/>
    <property type="match status" value="1"/>
</dbReference>
<evidence type="ECO:0000313" key="12">
    <source>
        <dbReference type="EMBL" id="AFH48249.1"/>
    </source>
</evidence>
<dbReference type="InterPro" id="IPR009078">
    <property type="entry name" value="Ferritin-like_SF"/>
</dbReference>
<comment type="cofactor">
    <cofactor evidence="1">
        <name>Fe(2+)</name>
        <dbReference type="ChEBI" id="CHEBI:29033"/>
    </cofactor>
</comment>
<keyword evidence="8 11" id="KW-0408">Iron</keyword>
<evidence type="ECO:0000256" key="1">
    <source>
        <dbReference type="ARBA" id="ARBA00001954"/>
    </source>
</evidence>
<dbReference type="Gene3D" id="1.10.620.20">
    <property type="entry name" value="Ribonucleotide Reductase, subunit A"/>
    <property type="match status" value="1"/>
</dbReference>
<name>I0AGZ2_IGNAJ</name>